<name>A0A077FCD3_9PSED</name>
<sequence length="180" mass="20351">MKDIEGMEQALAVLKPHWEEIEADFDRQNQRFLELLGVDHEPIGRVLRAHLVIENFLDSFLSNFYGIEDIEDLRLSFAQKVKLLPSRQSSAAFVRPGIIQLNTIRNKFGHRINQPVEGHELSAVYEALRHARPDAKFASQVEAIEAFAAVACAFLSVPPAHLQELFMDAFSHVRSYTPGA</sequence>
<proteinExistence type="predicted"/>
<reference evidence="1 2" key="1">
    <citation type="submission" date="2014-07" db="EMBL/GenBank/DDBJ databases">
        <authorList>
            <person name="Lee K."/>
            <person name="Lim J.Y."/>
            <person name="Hwang I."/>
        </authorList>
    </citation>
    <scope>NUCLEOTIDE SEQUENCE [LARGE SCALE GENOMIC DNA]</scope>
    <source>
        <strain evidence="1 2">KL28</strain>
    </source>
</reference>
<dbReference type="EMBL" id="CP009048">
    <property type="protein sequence ID" value="AIL61509.1"/>
    <property type="molecule type" value="Genomic_DNA"/>
</dbReference>
<accession>A0A077FCD3</accession>
<protein>
    <submittedName>
        <fullName evidence="1">Uncharacterized protein</fullName>
    </submittedName>
</protein>
<organism evidence="1 2">
    <name type="scientific">Pseudomonas alkylphenolica</name>
    <dbReference type="NCBI Taxonomy" id="237609"/>
    <lineage>
        <taxon>Bacteria</taxon>
        <taxon>Pseudomonadati</taxon>
        <taxon>Pseudomonadota</taxon>
        <taxon>Gammaproteobacteria</taxon>
        <taxon>Pseudomonadales</taxon>
        <taxon>Pseudomonadaceae</taxon>
        <taxon>Pseudomonas</taxon>
    </lineage>
</organism>
<dbReference type="AlphaFoldDB" id="A0A077FCD3"/>
<dbReference type="OrthoDB" id="9134235at2"/>
<dbReference type="eggNOG" id="ENOG5033J52">
    <property type="taxonomic scope" value="Bacteria"/>
</dbReference>
<evidence type="ECO:0000313" key="1">
    <source>
        <dbReference type="EMBL" id="AIL61509.1"/>
    </source>
</evidence>
<dbReference type="KEGG" id="palk:PSAKL28_22960"/>
<dbReference type="HOGENOM" id="CLU_1546927_0_0_6"/>
<dbReference type="Proteomes" id="UP000028931">
    <property type="component" value="Chromosome"/>
</dbReference>
<gene>
    <name evidence="1" type="ORF">PSAKL28_22960</name>
</gene>
<evidence type="ECO:0000313" key="2">
    <source>
        <dbReference type="Proteomes" id="UP000028931"/>
    </source>
</evidence>
<dbReference type="RefSeq" id="WP_038610375.1">
    <property type="nucleotide sequence ID" value="NZ_CP009048.1"/>
</dbReference>